<dbReference type="AlphaFoldDB" id="A0AAV9I2E2"/>
<name>A0AAV9I2E2_9RHOD</name>
<feature type="binding site" evidence="12">
    <location>
        <position position="659"/>
    </location>
    <ligand>
        <name>substrate</name>
    </ligand>
</feature>
<evidence type="ECO:0000256" key="2">
    <source>
        <dbReference type="ARBA" id="ARBA00007131"/>
    </source>
</evidence>
<comment type="catalytic activity">
    <reaction evidence="10">
        <text>D-sedoheptulose 7-phosphate + D-glyceraldehyde 3-phosphate = aldehydo-D-ribose 5-phosphate + D-xylulose 5-phosphate</text>
        <dbReference type="Rhea" id="RHEA:10508"/>
        <dbReference type="ChEBI" id="CHEBI:57483"/>
        <dbReference type="ChEBI" id="CHEBI:57737"/>
        <dbReference type="ChEBI" id="CHEBI:58273"/>
        <dbReference type="ChEBI" id="CHEBI:59776"/>
        <dbReference type="EC" id="2.2.1.1"/>
    </reaction>
</comment>
<feature type="site" description="Important for catalytic activity" evidence="15">
    <location>
        <position position="400"/>
    </location>
</feature>
<evidence type="ECO:0000256" key="14">
    <source>
        <dbReference type="PIRSR" id="PIRSR605478-4"/>
    </source>
</evidence>
<keyword evidence="5" id="KW-0808">Transferase</keyword>
<dbReference type="InterPro" id="IPR020826">
    <property type="entry name" value="Transketolase_BS"/>
</dbReference>
<feature type="binding site" evidence="13">
    <location>
        <position position="294"/>
    </location>
    <ligand>
        <name>thiamine diphosphate</name>
        <dbReference type="ChEBI" id="CHEBI:58937"/>
    </ligand>
</feature>
<dbReference type="PROSITE" id="PS00801">
    <property type="entry name" value="TRANSKETOLASE_1"/>
    <property type="match status" value="1"/>
</dbReference>
<keyword evidence="7 14" id="KW-0460">Magnesium</keyword>
<dbReference type="Gene3D" id="3.40.50.970">
    <property type="match status" value="2"/>
</dbReference>
<dbReference type="InterPro" id="IPR005478">
    <property type="entry name" value="Transketolase_bac-like"/>
</dbReference>
<feature type="binding site" evidence="12">
    <location>
        <position position="522"/>
    </location>
    <ligand>
        <name>substrate</name>
    </ligand>
</feature>
<comment type="subunit">
    <text evidence="3">Homodimer.</text>
</comment>
<dbReference type="PANTHER" id="PTHR43522:SF2">
    <property type="entry name" value="TRANSKETOLASE 1-RELATED"/>
    <property type="match status" value="1"/>
</dbReference>
<feature type="site" description="Important for catalytic activity" evidence="15">
    <location>
        <position position="163"/>
    </location>
</feature>
<keyword evidence="9 13" id="KW-0786">Thiamine pyrophosphate</keyword>
<dbReference type="Pfam" id="PF00456">
    <property type="entry name" value="Transketolase_N"/>
    <property type="match status" value="1"/>
</dbReference>
<dbReference type="SUPFAM" id="SSF52518">
    <property type="entry name" value="Thiamin diphosphate-binding fold (THDP-binding)"/>
    <property type="match status" value="2"/>
</dbReference>
<dbReference type="InterPro" id="IPR009014">
    <property type="entry name" value="Transketo_C/PFOR_II"/>
</dbReference>
<keyword evidence="18" id="KW-1185">Reference proteome</keyword>
<organism evidence="17 18">
    <name type="scientific">Galdieria yellowstonensis</name>
    <dbReference type="NCBI Taxonomy" id="3028027"/>
    <lineage>
        <taxon>Eukaryota</taxon>
        <taxon>Rhodophyta</taxon>
        <taxon>Bangiophyceae</taxon>
        <taxon>Galdieriales</taxon>
        <taxon>Galdieriaceae</taxon>
        <taxon>Galdieria</taxon>
    </lineage>
</organism>
<dbReference type="FunFam" id="3.40.50.970:FF:000003">
    <property type="entry name" value="Transketolase"/>
    <property type="match status" value="1"/>
</dbReference>
<evidence type="ECO:0000256" key="15">
    <source>
        <dbReference type="PIRSR" id="PIRSR605478-5"/>
    </source>
</evidence>
<comment type="caution">
    <text evidence="17">The sequence shown here is derived from an EMBL/GenBank/DDBJ whole genome shotgun (WGS) entry which is preliminary data.</text>
</comment>
<evidence type="ECO:0000256" key="5">
    <source>
        <dbReference type="ARBA" id="ARBA00022679"/>
    </source>
</evidence>
<feature type="binding site" evidence="12">
    <location>
        <position position="612"/>
    </location>
    <ligand>
        <name>substrate</name>
    </ligand>
</feature>
<evidence type="ECO:0000256" key="8">
    <source>
        <dbReference type="ARBA" id="ARBA00022958"/>
    </source>
</evidence>
<evidence type="ECO:0000256" key="9">
    <source>
        <dbReference type="ARBA" id="ARBA00023052"/>
    </source>
</evidence>
<feature type="binding site" evidence="13">
    <location>
        <position position="576"/>
    </location>
    <ligand>
        <name>thiamine diphosphate</name>
        <dbReference type="ChEBI" id="CHEBI:58937"/>
    </ligand>
</feature>
<feature type="binding site" evidence="12">
    <location>
        <position position="608"/>
    </location>
    <ligand>
        <name>substrate</name>
    </ligand>
</feature>
<dbReference type="CDD" id="cd02012">
    <property type="entry name" value="TPP_TK"/>
    <property type="match status" value="1"/>
</dbReference>
<evidence type="ECO:0000256" key="3">
    <source>
        <dbReference type="ARBA" id="ARBA00011738"/>
    </source>
</evidence>
<dbReference type="GO" id="GO:0005829">
    <property type="term" value="C:cytosol"/>
    <property type="evidence" value="ECO:0007669"/>
    <property type="project" value="TreeGrafter"/>
</dbReference>
<dbReference type="Pfam" id="PF02779">
    <property type="entry name" value="Transket_pyr"/>
    <property type="match status" value="1"/>
</dbReference>
<dbReference type="GO" id="GO:0006098">
    <property type="term" value="P:pentose-phosphate shunt"/>
    <property type="evidence" value="ECO:0007669"/>
    <property type="project" value="TreeGrafter"/>
</dbReference>
<evidence type="ECO:0000313" key="18">
    <source>
        <dbReference type="Proteomes" id="UP001300502"/>
    </source>
</evidence>
<feature type="binding site" evidence="13">
    <location>
        <begin position="252"/>
        <end position="254"/>
    </location>
    <ligand>
        <name>thiamine diphosphate</name>
        <dbReference type="ChEBI" id="CHEBI:58937"/>
    </ligand>
</feature>
<gene>
    <name evidence="17" type="ORF">GAYE_HPESCF16G0243</name>
</gene>
<dbReference type="Proteomes" id="UP001300502">
    <property type="component" value="Unassembled WGS sequence"/>
</dbReference>
<dbReference type="SMART" id="SM00861">
    <property type="entry name" value="Transket_pyr"/>
    <property type="match status" value="1"/>
</dbReference>
<comment type="similarity">
    <text evidence="2">Belongs to the transketolase family.</text>
</comment>
<proteinExistence type="inferred from homology"/>
<dbReference type="Pfam" id="PF22613">
    <property type="entry name" value="Transketolase_C_1"/>
    <property type="match status" value="1"/>
</dbReference>
<dbReference type="GO" id="GO:0004802">
    <property type="term" value="F:transketolase activity"/>
    <property type="evidence" value="ECO:0007669"/>
    <property type="project" value="UniProtKB-EC"/>
</dbReference>
<feature type="binding site" evidence="12">
    <location>
        <position position="495"/>
    </location>
    <ligand>
        <name>substrate</name>
    </ligand>
</feature>
<dbReference type="PANTHER" id="PTHR43522">
    <property type="entry name" value="TRANSKETOLASE"/>
    <property type="match status" value="1"/>
</dbReference>
<feature type="binding site" evidence="12">
    <location>
        <position position="163"/>
    </location>
    <ligand>
        <name>substrate</name>
    </ligand>
</feature>
<evidence type="ECO:0000259" key="16">
    <source>
        <dbReference type="SMART" id="SM00861"/>
    </source>
</evidence>
<dbReference type="FunFam" id="3.40.50.970:FF:000004">
    <property type="entry name" value="Transketolase"/>
    <property type="match status" value="1"/>
</dbReference>
<evidence type="ECO:0000256" key="6">
    <source>
        <dbReference type="ARBA" id="ARBA00022723"/>
    </source>
</evidence>
<dbReference type="NCBIfam" id="TIGR00232">
    <property type="entry name" value="tktlase_bact"/>
    <property type="match status" value="1"/>
</dbReference>
<dbReference type="PROSITE" id="PS00802">
    <property type="entry name" value="TRANSKETOLASE_2"/>
    <property type="match status" value="1"/>
</dbReference>
<dbReference type="SUPFAM" id="SSF52922">
    <property type="entry name" value="TK C-terminal domain-like"/>
    <property type="match status" value="1"/>
</dbReference>
<dbReference type="InterPro" id="IPR055152">
    <property type="entry name" value="Transketolase-like_C_2"/>
</dbReference>
<dbReference type="EC" id="2.2.1.1" evidence="4"/>
<reference evidence="17 18" key="1">
    <citation type="submission" date="2022-07" db="EMBL/GenBank/DDBJ databases">
        <title>Genome-wide signatures of adaptation to extreme environments.</title>
        <authorList>
            <person name="Cho C.H."/>
            <person name="Yoon H.S."/>
        </authorList>
    </citation>
    <scope>NUCLEOTIDE SEQUENCE [LARGE SCALE GENOMIC DNA]</scope>
    <source>
        <strain evidence="17 18">108.79 E11</strain>
    </source>
</reference>
<feature type="binding site" evidence="12">
    <location>
        <position position="600"/>
    </location>
    <ligand>
        <name>substrate</name>
    </ligand>
</feature>
<keyword evidence="8" id="KW-0630">Potassium</keyword>
<evidence type="ECO:0000256" key="13">
    <source>
        <dbReference type="PIRSR" id="PIRSR605478-3"/>
    </source>
</evidence>
<evidence type="ECO:0000256" key="12">
    <source>
        <dbReference type="PIRSR" id="PIRSR605478-2"/>
    </source>
</evidence>
<evidence type="ECO:0000313" key="17">
    <source>
        <dbReference type="EMBL" id="KAK4522363.1"/>
    </source>
</evidence>
<dbReference type="CDD" id="cd07033">
    <property type="entry name" value="TPP_PYR_DXS_TK_like"/>
    <property type="match status" value="1"/>
</dbReference>
<evidence type="ECO:0000256" key="4">
    <source>
        <dbReference type="ARBA" id="ARBA00013152"/>
    </source>
</evidence>
<dbReference type="Gene3D" id="3.40.50.920">
    <property type="match status" value="1"/>
</dbReference>
<dbReference type="InterPro" id="IPR005474">
    <property type="entry name" value="Transketolase_N"/>
</dbReference>
<feature type="binding site" evidence="14">
    <location>
        <position position="325"/>
    </location>
    <ligand>
        <name>Mg(2+)</name>
        <dbReference type="ChEBI" id="CHEBI:18420"/>
    </ligand>
</feature>
<dbReference type="InterPro" id="IPR005475">
    <property type="entry name" value="Transketolase-like_Pyr-bd"/>
</dbReference>
<feature type="binding site" evidence="13">
    <location>
        <position position="323"/>
    </location>
    <ligand>
        <name>thiamine diphosphate</name>
        <dbReference type="ChEBI" id="CHEBI:58937"/>
    </ligand>
</feature>
<accession>A0AAV9I2E2</accession>
<feature type="binding site" evidence="12">
    <location>
        <position position="400"/>
    </location>
    <ligand>
        <name>substrate</name>
    </ligand>
</feature>
<comment type="cofactor">
    <cofactor evidence="13">
        <name>thiamine diphosphate</name>
        <dbReference type="ChEBI" id="CHEBI:58937"/>
    </cofactor>
    <text evidence="13">Binds 1 thiamine pyrophosphate per subunit. During the reaction, the substrate forms a covalent intermediate with the cofactor.</text>
</comment>
<feature type="binding site" evidence="13">
    <location>
        <position position="400"/>
    </location>
    <ligand>
        <name>thiamine diphosphate</name>
        <dbReference type="ChEBI" id="CHEBI:58937"/>
    </ligand>
</feature>
<evidence type="ECO:0000256" key="10">
    <source>
        <dbReference type="ARBA" id="ARBA00049473"/>
    </source>
</evidence>
<protein>
    <recommendedName>
        <fullName evidence="4">transketolase</fullName>
        <ecNumber evidence="4">2.2.1.1</ecNumber>
    </recommendedName>
</protein>
<evidence type="ECO:0000256" key="7">
    <source>
        <dbReference type="ARBA" id="ARBA00022842"/>
    </source>
</evidence>
<dbReference type="InterPro" id="IPR029061">
    <property type="entry name" value="THDP-binding"/>
</dbReference>
<dbReference type="InterPro" id="IPR049557">
    <property type="entry name" value="Transketolase_CS"/>
</dbReference>
<feature type="binding site" evidence="14">
    <location>
        <position position="323"/>
    </location>
    <ligand>
        <name>Mg(2+)</name>
        <dbReference type="ChEBI" id="CHEBI:18420"/>
    </ligand>
</feature>
<evidence type="ECO:0000256" key="11">
    <source>
        <dbReference type="PIRSR" id="PIRSR605478-1"/>
    </source>
</evidence>
<dbReference type="EMBL" id="JANCYU010000003">
    <property type="protein sequence ID" value="KAK4522363.1"/>
    <property type="molecule type" value="Genomic_DNA"/>
</dbReference>
<dbReference type="GO" id="GO:0046872">
    <property type="term" value="F:metal ion binding"/>
    <property type="evidence" value="ECO:0007669"/>
    <property type="project" value="UniProtKB-KW"/>
</dbReference>
<dbReference type="FunFam" id="3.40.50.920:FF:000003">
    <property type="entry name" value="Transketolase"/>
    <property type="match status" value="1"/>
</dbReference>
<keyword evidence="6 14" id="KW-0479">Metal-binding</keyword>
<feature type="binding site" evidence="13">
    <location>
        <position position="203"/>
    </location>
    <ligand>
        <name>thiamine diphosphate</name>
        <dbReference type="ChEBI" id="CHEBI:58937"/>
    </ligand>
</feature>
<comment type="cofactor">
    <cofactor evidence="14">
        <name>Mg(2+)</name>
        <dbReference type="ChEBI" id="CHEBI:18420"/>
    </cofactor>
    <text evidence="14">Binds 1 Mg(2+) ion per subunit. Can also utilize other divalent metal cations, such as Ca(2+), Mn(2+) and Co(2+).</text>
</comment>
<evidence type="ECO:0000256" key="1">
    <source>
        <dbReference type="ARBA" id="ARBA00001941"/>
    </source>
</evidence>
<feature type="domain" description="Transketolase-like pyrimidine-binding" evidence="16">
    <location>
        <begin position="492"/>
        <end position="664"/>
    </location>
</feature>
<comment type="cofactor">
    <cofactor evidence="1">
        <name>Co(2+)</name>
        <dbReference type="ChEBI" id="CHEBI:48828"/>
    </cofactor>
</comment>
<sequence>MAWLYCVVPNAIGFVEGIHLLRSSLMASQDVQSSSDLSTMKENVKKPAFLTYSVPYRTTYVSEKSRDRLCASYERCCSATRKSLLPRQGFLGFKVDGTQNFVGSKIWKEDSLSTREQSKATRIQMVETAAKPVTQTGNRLADLCINSIRFLAIDAVENAKSGHPGMPMGMAPAAYVLFDNFLKFNPKNPFWVNRDRFVLSNGHGSMLLYALLYLCGYDSVTLEDIKKFRHIHSRTPGHPENIETAGVEVTTGPLGQGIANAVGLAAAEAHLAAVYNRPGHELIDHYTYVFMGDGCVMEGVSNEACSLAGHLKLGKLIAIYDDNSISIDGNTEVAFTEDVGKRYEALGWHVQTVENGNFDLKAISDAIQKAKQVHDKPSLIRLKTVIGYGSPNKANTGEVHGAALGAEEVKRTRDSLSWPYKEFEVPEEALHHYRRHIETGEKLEREWQSKWESYKKAFPELAAQFERTVLHKKLPDNWENALISAAEKGGDMATRQASQAMLNALAPIMPELVGGSADLAPSCLTMMKNVPSFQYNCREGRYFHYGVREHAMGAISNGLYLHNTGLRPFAATFFIFTDYMRASIRLSALSRAGVIYIMTHDSVALGEDGPTHQPIEHLASFRAMPNVHMIRPADVTETAAAYIAALRSPSTPSILSLSRQKLPKLKNSSIQGALKGAYILSDNTKAGGLPDFILTASGSEVHVVENAAEMLRQEGKSIRVVSFPCWELFEQQSREYQDSVFPSSVGKERRLVCEAASGFGWERYVGHMITIDQFGLSGKGDDILKYFGMTADNVVKRVKAVL</sequence>
<feature type="binding site" evidence="14">
    <location>
        <position position="293"/>
    </location>
    <ligand>
        <name>Mg(2+)</name>
        <dbReference type="ChEBI" id="CHEBI:18420"/>
    </ligand>
</feature>
<feature type="active site" description="Proton donor" evidence="11">
    <location>
        <position position="549"/>
    </location>
</feature>
<dbReference type="InterPro" id="IPR033247">
    <property type="entry name" value="Transketolase_fam"/>
</dbReference>